<keyword evidence="11" id="KW-0963">Cytoplasm</keyword>
<accession>A0ABV5MNM4</accession>
<evidence type="ECO:0000256" key="1">
    <source>
        <dbReference type="ARBA" id="ARBA00000971"/>
    </source>
</evidence>
<comment type="domain">
    <text evidence="11">Consists of 3 domains; the N-terminus binds the ribosome, the middle domain has PPIase activity, while the C-terminus has intrinsic chaperone activity on its own.</text>
</comment>
<dbReference type="PANTHER" id="PTHR30560:SF3">
    <property type="entry name" value="TRIGGER FACTOR-LIKE PROTEIN TIG, CHLOROPLASTIC"/>
    <property type="match status" value="1"/>
</dbReference>
<feature type="domain" description="Trigger factor ribosome-binding bacterial" evidence="13">
    <location>
        <begin position="1"/>
        <end position="144"/>
    </location>
</feature>
<evidence type="ECO:0000256" key="11">
    <source>
        <dbReference type="HAMAP-Rule" id="MF_00303"/>
    </source>
</evidence>
<dbReference type="InterPro" id="IPR001179">
    <property type="entry name" value="PPIase_FKBP_dom"/>
</dbReference>
<evidence type="ECO:0000259" key="12">
    <source>
        <dbReference type="Pfam" id="PF00254"/>
    </source>
</evidence>
<dbReference type="Gene3D" id="3.10.50.40">
    <property type="match status" value="1"/>
</dbReference>
<dbReference type="InterPro" id="IPR027304">
    <property type="entry name" value="Trigger_fact/SurA_dom_sf"/>
</dbReference>
<dbReference type="Pfam" id="PF05698">
    <property type="entry name" value="Trigger_C"/>
    <property type="match status" value="1"/>
</dbReference>
<dbReference type="SUPFAM" id="SSF54534">
    <property type="entry name" value="FKBP-like"/>
    <property type="match status" value="1"/>
</dbReference>
<dbReference type="HAMAP" id="MF_00303">
    <property type="entry name" value="Trigger_factor_Tig"/>
    <property type="match status" value="1"/>
</dbReference>
<dbReference type="InterPro" id="IPR008880">
    <property type="entry name" value="Trigger_fac_C"/>
</dbReference>
<evidence type="ECO:0000256" key="9">
    <source>
        <dbReference type="ARBA" id="ARBA00023306"/>
    </source>
</evidence>
<dbReference type="SUPFAM" id="SSF102735">
    <property type="entry name" value="Trigger factor ribosome-binding domain"/>
    <property type="match status" value="1"/>
</dbReference>
<dbReference type="InterPro" id="IPR046357">
    <property type="entry name" value="PPIase_dom_sf"/>
</dbReference>
<dbReference type="InterPro" id="IPR008881">
    <property type="entry name" value="Trigger_fac_ribosome-bd_bac"/>
</dbReference>
<dbReference type="InterPro" id="IPR005215">
    <property type="entry name" value="Trig_fac"/>
</dbReference>
<evidence type="ECO:0000313" key="16">
    <source>
        <dbReference type="Proteomes" id="UP001589608"/>
    </source>
</evidence>
<proteinExistence type="inferred from homology"/>
<evidence type="ECO:0000256" key="2">
    <source>
        <dbReference type="ARBA" id="ARBA00005464"/>
    </source>
</evidence>
<comment type="catalytic activity">
    <reaction evidence="1 11">
        <text>[protein]-peptidylproline (omega=180) = [protein]-peptidylproline (omega=0)</text>
        <dbReference type="Rhea" id="RHEA:16237"/>
        <dbReference type="Rhea" id="RHEA-COMP:10747"/>
        <dbReference type="Rhea" id="RHEA-COMP:10748"/>
        <dbReference type="ChEBI" id="CHEBI:83833"/>
        <dbReference type="ChEBI" id="CHEBI:83834"/>
        <dbReference type="EC" id="5.2.1.8"/>
    </reaction>
</comment>
<keyword evidence="9 11" id="KW-0131">Cell cycle</keyword>
<evidence type="ECO:0000256" key="4">
    <source>
        <dbReference type="ARBA" id="ARBA00016902"/>
    </source>
</evidence>
<evidence type="ECO:0000256" key="6">
    <source>
        <dbReference type="ARBA" id="ARBA00023110"/>
    </source>
</evidence>
<feature type="domain" description="PPIase FKBP-type" evidence="12">
    <location>
        <begin position="158"/>
        <end position="215"/>
    </location>
</feature>
<protein>
    <recommendedName>
        <fullName evidence="4 11">Trigger factor</fullName>
        <shortName evidence="11">TF</shortName>
        <ecNumber evidence="3 11">5.2.1.8</ecNumber>
    </recommendedName>
    <alternativeName>
        <fullName evidence="10 11">PPIase</fullName>
    </alternativeName>
</protein>
<dbReference type="GO" id="GO:0003755">
    <property type="term" value="F:peptidyl-prolyl cis-trans isomerase activity"/>
    <property type="evidence" value="ECO:0007669"/>
    <property type="project" value="UniProtKB-EC"/>
</dbReference>
<dbReference type="SUPFAM" id="SSF109998">
    <property type="entry name" value="Triger factor/SurA peptide-binding domain-like"/>
    <property type="match status" value="1"/>
</dbReference>
<dbReference type="Gene3D" id="1.10.3120.10">
    <property type="entry name" value="Trigger factor, C-terminal domain"/>
    <property type="match status" value="1"/>
</dbReference>
<evidence type="ECO:0000256" key="10">
    <source>
        <dbReference type="ARBA" id="ARBA00029986"/>
    </source>
</evidence>
<feature type="domain" description="Trigger factor C-terminal" evidence="14">
    <location>
        <begin position="258"/>
        <end position="419"/>
    </location>
</feature>
<evidence type="ECO:0000256" key="7">
    <source>
        <dbReference type="ARBA" id="ARBA00023186"/>
    </source>
</evidence>
<keyword evidence="5 11" id="KW-0132">Cell division</keyword>
<dbReference type="Pfam" id="PF05697">
    <property type="entry name" value="Trigger_N"/>
    <property type="match status" value="1"/>
</dbReference>
<dbReference type="Pfam" id="PF00254">
    <property type="entry name" value="FKBP_C"/>
    <property type="match status" value="1"/>
</dbReference>
<comment type="function">
    <text evidence="11">Involved in protein export. Acts as a chaperone by maintaining the newly synthesized protein in an open conformation. Functions as a peptidyl-prolyl cis-trans isomerase.</text>
</comment>
<keyword evidence="6 11" id="KW-0697">Rotamase</keyword>
<dbReference type="Gene3D" id="3.30.70.1050">
    <property type="entry name" value="Trigger factor ribosome-binding domain"/>
    <property type="match status" value="1"/>
</dbReference>
<comment type="caution">
    <text evidence="15">The sequence shown here is derived from an EMBL/GenBank/DDBJ whole genome shotgun (WGS) entry which is preliminary data.</text>
</comment>
<evidence type="ECO:0000259" key="14">
    <source>
        <dbReference type="Pfam" id="PF05698"/>
    </source>
</evidence>
<sequence>MKSTVETLSPTRVRLEIEVPFAELEPSLKKAYREIGSQVNIPGFRRGKVPSAVIDQRVGRGAVLNEAVQEVIPTQILAAVREHEVKTLGRPEVEITEFADGQPLKFTAEVDVRPEITLPDMNDITVTVDALTISEEDVDEQLKGLRDRFATLKTVERTALVGDYVQIDLVATVDGEEVAGGSATNVSHEVGSGQLVPGLDDVLVGMGAGDSTTFTTQLVGGEFEGRDAEVSVTVKSVKDKQLPAVDDEFAQLASEFDTLDELKDDLRARLTRVKRMEQLYSARDLALKAVIEATDVPAPEGVVKDEVESRKESMNDQLQRIGASFDDYLQTEGKTEEEMDAELNEAAVEGVKVQLVLDTLADAEDIQVSDDEFGHEIVHRAQRAGVGPQQYYDQLVQAGVAGAVFGDVRRGKALGVVLERVKIVDSEGTALSLDDLRGAVDDHEGHDHGDHEGHNH</sequence>
<evidence type="ECO:0000259" key="13">
    <source>
        <dbReference type="Pfam" id="PF05697"/>
    </source>
</evidence>
<evidence type="ECO:0000313" key="15">
    <source>
        <dbReference type="EMBL" id="MFB9450470.1"/>
    </source>
</evidence>
<evidence type="ECO:0000256" key="8">
    <source>
        <dbReference type="ARBA" id="ARBA00023235"/>
    </source>
</evidence>
<organism evidence="15 16">
    <name type="scientific">Dactylosporangium vinaceum</name>
    <dbReference type="NCBI Taxonomy" id="53362"/>
    <lineage>
        <taxon>Bacteria</taxon>
        <taxon>Bacillati</taxon>
        <taxon>Actinomycetota</taxon>
        <taxon>Actinomycetes</taxon>
        <taxon>Micromonosporales</taxon>
        <taxon>Micromonosporaceae</taxon>
        <taxon>Dactylosporangium</taxon>
    </lineage>
</organism>
<dbReference type="InterPro" id="IPR036611">
    <property type="entry name" value="Trigger_fac_ribosome-bd_sf"/>
</dbReference>
<dbReference type="NCBIfam" id="TIGR00115">
    <property type="entry name" value="tig"/>
    <property type="match status" value="1"/>
</dbReference>
<keyword evidence="8 11" id="KW-0413">Isomerase</keyword>
<dbReference type="RefSeq" id="WP_223098451.1">
    <property type="nucleotide sequence ID" value="NZ_CP061913.1"/>
</dbReference>
<comment type="subcellular location">
    <subcellularLocation>
        <location evidence="11">Cytoplasm</location>
    </subcellularLocation>
    <text evidence="11">About half TF is bound to the ribosome near the polypeptide exit tunnel while the other half is free in the cytoplasm.</text>
</comment>
<dbReference type="Proteomes" id="UP001589608">
    <property type="component" value="Unassembled WGS sequence"/>
</dbReference>
<dbReference type="EC" id="5.2.1.8" evidence="3 11"/>
<keyword evidence="16" id="KW-1185">Reference proteome</keyword>
<comment type="similarity">
    <text evidence="2 11">Belongs to the FKBP-type PPIase family. Tig subfamily.</text>
</comment>
<evidence type="ECO:0000256" key="3">
    <source>
        <dbReference type="ARBA" id="ARBA00013194"/>
    </source>
</evidence>
<evidence type="ECO:0000256" key="5">
    <source>
        <dbReference type="ARBA" id="ARBA00022618"/>
    </source>
</evidence>
<dbReference type="PIRSF" id="PIRSF003095">
    <property type="entry name" value="Trigger_factor"/>
    <property type="match status" value="1"/>
</dbReference>
<keyword evidence="7 11" id="KW-0143">Chaperone</keyword>
<gene>
    <name evidence="11 15" type="primary">tig</name>
    <name evidence="15" type="ORF">ACFFTR_45940</name>
</gene>
<reference evidence="15 16" key="1">
    <citation type="submission" date="2024-09" db="EMBL/GenBank/DDBJ databases">
        <authorList>
            <person name="Sun Q."/>
            <person name="Mori K."/>
        </authorList>
    </citation>
    <scope>NUCLEOTIDE SEQUENCE [LARGE SCALE GENOMIC DNA]</scope>
    <source>
        <strain evidence="15 16">JCM 3307</strain>
    </source>
</reference>
<dbReference type="PANTHER" id="PTHR30560">
    <property type="entry name" value="TRIGGER FACTOR CHAPERONE AND PEPTIDYL-PROLYL CIS/TRANS ISOMERASE"/>
    <property type="match status" value="1"/>
</dbReference>
<dbReference type="EMBL" id="JBHMCA010000082">
    <property type="protein sequence ID" value="MFB9450470.1"/>
    <property type="molecule type" value="Genomic_DNA"/>
</dbReference>
<name>A0ABV5MNM4_9ACTN</name>
<dbReference type="InterPro" id="IPR037041">
    <property type="entry name" value="Trigger_fac_C_sf"/>
</dbReference>